<dbReference type="AlphaFoldDB" id="A0AAJ6B1I9"/>
<accession>A0AAJ6B1I9</accession>
<keyword evidence="1" id="KW-0472">Membrane</keyword>
<keyword evidence="1" id="KW-0812">Transmembrane</keyword>
<keyword evidence="1" id="KW-1133">Transmembrane helix</keyword>
<sequence length="194" mass="20646">MLQADSLDGRQVAQEAQAMTHSGLLARALLAAGMLAAGGLGALPAFAGPAEVALIKSYIGEWRGRGVLIGANTETVVCRMTVTQGNQDKVNYSGRCSLAGTQLSVAGTMAYVESSKRYEAAMSSNATFTGVAIGQKRGSGLIFNLRERDKDEEGKDLNITAQIHLEQESIAVAFEVVYVENGDYLKAEVPFERQ</sequence>
<dbReference type="EMBL" id="CP119312">
    <property type="protein sequence ID" value="WEK06307.1"/>
    <property type="molecule type" value="Genomic_DNA"/>
</dbReference>
<evidence type="ECO:0000313" key="3">
    <source>
        <dbReference type="Proteomes" id="UP001217476"/>
    </source>
</evidence>
<organism evidence="2 3">
    <name type="scientific">Candidatus Devosia phytovorans</name>
    <dbReference type="NCBI Taxonomy" id="3121372"/>
    <lineage>
        <taxon>Bacteria</taxon>
        <taxon>Pseudomonadati</taxon>
        <taxon>Pseudomonadota</taxon>
        <taxon>Alphaproteobacteria</taxon>
        <taxon>Hyphomicrobiales</taxon>
        <taxon>Devosiaceae</taxon>
        <taxon>Devosia</taxon>
    </lineage>
</organism>
<name>A0AAJ6B1I9_9HYPH</name>
<evidence type="ECO:0000256" key="1">
    <source>
        <dbReference type="SAM" id="Phobius"/>
    </source>
</evidence>
<protein>
    <recommendedName>
        <fullName evidence="4">THAP4-like heme-binding beta-barrel domain-containing protein</fullName>
    </recommendedName>
</protein>
<evidence type="ECO:0008006" key="4">
    <source>
        <dbReference type="Google" id="ProtNLM"/>
    </source>
</evidence>
<reference evidence="2" key="1">
    <citation type="submission" date="2023-03" db="EMBL/GenBank/DDBJ databases">
        <title>Andean soil-derived lignocellulolytic bacterial consortium as a source of novel taxa and putative plastic-active enzymes.</title>
        <authorList>
            <person name="Diaz-Garcia L."/>
            <person name="Chuvochina M."/>
            <person name="Feuerriegel G."/>
            <person name="Bunk B."/>
            <person name="Sproer C."/>
            <person name="Streit W.R."/>
            <person name="Rodriguez L.M."/>
            <person name="Overmann J."/>
            <person name="Jimenez D.J."/>
        </authorList>
    </citation>
    <scope>NUCLEOTIDE SEQUENCE</scope>
    <source>
        <strain evidence="2">MAG 4196</strain>
    </source>
</reference>
<evidence type="ECO:0000313" key="2">
    <source>
        <dbReference type="EMBL" id="WEK06307.1"/>
    </source>
</evidence>
<proteinExistence type="predicted"/>
<feature type="transmembrane region" description="Helical" evidence="1">
    <location>
        <begin position="24"/>
        <end position="47"/>
    </location>
</feature>
<gene>
    <name evidence="2" type="ORF">P0Y65_08695</name>
</gene>
<dbReference type="Proteomes" id="UP001217476">
    <property type="component" value="Chromosome"/>
</dbReference>